<name>A0A7X8XZ57_9BACT</name>
<comment type="caution">
    <text evidence="1">The sequence shown here is derived from an EMBL/GenBank/DDBJ whole genome shotgun (WGS) entry which is preliminary data.</text>
</comment>
<proteinExistence type="predicted"/>
<dbReference type="AlphaFoldDB" id="A0A7X8XZ57"/>
<sequence length="182" mass="19845">MSYSFPHFFTPTQKWLDTIGNEVFFYVSFVDGDPNAPVIVGCTPKNNSTLYNKNTTGTNSIFTSNYNITIDDENKKIEIKDVEETFSIGIDPSSIELRKGDKTKVSLTKDTVTASVDSREVSISDKISITEGSVSVKSLLDDVLSIISKIQVTTPVGVSGTPIPTTITAIEKAKVNISKLLK</sequence>
<evidence type="ECO:0000313" key="2">
    <source>
        <dbReference type="Proteomes" id="UP000585050"/>
    </source>
</evidence>
<gene>
    <name evidence="1" type="ORF">HGP29_26890</name>
</gene>
<dbReference type="EMBL" id="JABAIL010000016">
    <property type="protein sequence ID" value="NLR94861.1"/>
    <property type="molecule type" value="Genomic_DNA"/>
</dbReference>
<reference evidence="1 2" key="1">
    <citation type="submission" date="2020-04" db="EMBL/GenBank/DDBJ databases">
        <title>Flammeovirga sp. SR4, a novel species isolated from seawater.</title>
        <authorList>
            <person name="Wang X."/>
        </authorList>
    </citation>
    <scope>NUCLEOTIDE SEQUENCE [LARGE SCALE GENOMIC DNA]</scope>
    <source>
        <strain evidence="1 2">SR4</strain>
    </source>
</reference>
<dbReference type="Proteomes" id="UP000585050">
    <property type="component" value="Unassembled WGS sequence"/>
</dbReference>
<organism evidence="1 2">
    <name type="scientific">Flammeovirga agarivorans</name>
    <dbReference type="NCBI Taxonomy" id="2726742"/>
    <lineage>
        <taxon>Bacteria</taxon>
        <taxon>Pseudomonadati</taxon>
        <taxon>Bacteroidota</taxon>
        <taxon>Cytophagia</taxon>
        <taxon>Cytophagales</taxon>
        <taxon>Flammeovirgaceae</taxon>
        <taxon>Flammeovirga</taxon>
    </lineage>
</organism>
<keyword evidence="2" id="KW-1185">Reference proteome</keyword>
<evidence type="ECO:0008006" key="3">
    <source>
        <dbReference type="Google" id="ProtNLM"/>
    </source>
</evidence>
<protein>
    <recommendedName>
        <fullName evidence="3">Gp5/Type VI secretion system Vgr protein OB-fold domain-containing protein</fullName>
    </recommendedName>
</protein>
<accession>A0A7X8XZ57</accession>
<evidence type="ECO:0000313" key="1">
    <source>
        <dbReference type="EMBL" id="NLR94861.1"/>
    </source>
</evidence>
<dbReference type="RefSeq" id="WP_168885570.1">
    <property type="nucleotide sequence ID" value="NZ_JABAIL010000016.1"/>
</dbReference>